<evidence type="ECO:0000256" key="3">
    <source>
        <dbReference type="ARBA" id="ARBA00006576"/>
    </source>
</evidence>
<name>A0A918WIV8_9BACT</name>
<keyword evidence="18" id="KW-1185">Reference proteome</keyword>
<dbReference type="PROSITE" id="PS00903">
    <property type="entry name" value="CYT_DCMP_DEAMINASES_1"/>
    <property type="match status" value="1"/>
</dbReference>
<comment type="function">
    <text evidence="2 15">This enzyme scavenges exogenous and endogenous cytidine and 2'-deoxycytidine for UMP synthesis.</text>
</comment>
<comment type="cofactor">
    <cofactor evidence="1 14 15">
        <name>Zn(2+)</name>
        <dbReference type="ChEBI" id="CHEBI:29105"/>
    </cofactor>
</comment>
<evidence type="ECO:0000256" key="4">
    <source>
        <dbReference type="ARBA" id="ARBA00012783"/>
    </source>
</evidence>
<feature type="binding site" evidence="14">
    <location>
        <position position="61"/>
    </location>
    <ligand>
        <name>Zn(2+)</name>
        <dbReference type="ChEBI" id="CHEBI:29105"/>
        <note>catalytic</note>
    </ligand>
</feature>
<dbReference type="Pfam" id="PF00383">
    <property type="entry name" value="dCMP_cyt_deam_1"/>
    <property type="match status" value="1"/>
</dbReference>
<reference evidence="17" key="2">
    <citation type="submission" date="2020-09" db="EMBL/GenBank/DDBJ databases">
        <authorList>
            <person name="Sun Q."/>
            <person name="Kim S."/>
        </authorList>
    </citation>
    <scope>NUCLEOTIDE SEQUENCE</scope>
    <source>
        <strain evidence="17">KCTC 12988</strain>
    </source>
</reference>
<dbReference type="Proteomes" id="UP000644507">
    <property type="component" value="Unassembled WGS sequence"/>
</dbReference>
<evidence type="ECO:0000256" key="6">
    <source>
        <dbReference type="ARBA" id="ARBA00022723"/>
    </source>
</evidence>
<evidence type="ECO:0000256" key="14">
    <source>
        <dbReference type="PIRSR" id="PIRSR606262-3"/>
    </source>
</evidence>
<feature type="binding site" evidence="13">
    <location>
        <begin position="50"/>
        <end position="56"/>
    </location>
    <ligand>
        <name>substrate</name>
    </ligand>
</feature>
<evidence type="ECO:0000313" key="18">
    <source>
        <dbReference type="Proteomes" id="UP000644507"/>
    </source>
</evidence>
<dbReference type="EC" id="3.5.4.5" evidence="4 15"/>
<dbReference type="RefSeq" id="WP_189569111.1">
    <property type="nucleotide sequence ID" value="NZ_BMXI01000005.1"/>
</dbReference>
<evidence type="ECO:0000256" key="9">
    <source>
        <dbReference type="ARBA" id="ARBA00032005"/>
    </source>
</evidence>
<dbReference type="InterPro" id="IPR016192">
    <property type="entry name" value="APOBEC/CMP_deaminase_Zn-bd"/>
</dbReference>
<gene>
    <name evidence="17" type="primary">cdd</name>
    <name evidence="17" type="ORF">GCM10007100_14880</name>
</gene>
<dbReference type="InterPro" id="IPR050202">
    <property type="entry name" value="Cyt/Deoxycyt_deaminase"/>
</dbReference>
<dbReference type="GO" id="GO:0005829">
    <property type="term" value="C:cytosol"/>
    <property type="evidence" value="ECO:0007669"/>
    <property type="project" value="TreeGrafter"/>
</dbReference>
<dbReference type="GO" id="GO:0008270">
    <property type="term" value="F:zinc ion binding"/>
    <property type="evidence" value="ECO:0007669"/>
    <property type="project" value="UniProtKB-UniRule"/>
</dbReference>
<evidence type="ECO:0000256" key="13">
    <source>
        <dbReference type="PIRSR" id="PIRSR606262-2"/>
    </source>
</evidence>
<dbReference type="FunFam" id="3.40.140.10:FF:000008">
    <property type="entry name" value="Cytidine deaminase"/>
    <property type="match status" value="1"/>
</dbReference>
<dbReference type="InterPro" id="IPR006262">
    <property type="entry name" value="Cyt_deam_tetra"/>
</dbReference>
<dbReference type="GO" id="GO:0055086">
    <property type="term" value="P:nucleobase-containing small molecule metabolic process"/>
    <property type="evidence" value="ECO:0007669"/>
    <property type="project" value="UniProtKB-ARBA"/>
</dbReference>
<dbReference type="GO" id="GO:0004126">
    <property type="term" value="F:cytidine deaminase activity"/>
    <property type="evidence" value="ECO:0007669"/>
    <property type="project" value="UniProtKB-UniRule"/>
</dbReference>
<feature type="domain" description="CMP/dCMP-type deaminase" evidence="16">
    <location>
        <begin position="9"/>
        <end position="136"/>
    </location>
</feature>
<evidence type="ECO:0000256" key="11">
    <source>
        <dbReference type="ARBA" id="ARBA00049558"/>
    </source>
</evidence>
<dbReference type="Gene3D" id="3.40.140.10">
    <property type="entry name" value="Cytidine Deaminase, domain 2"/>
    <property type="match status" value="1"/>
</dbReference>
<comment type="caution">
    <text evidence="17">The sequence shown here is derived from an EMBL/GenBank/DDBJ whole genome shotgun (WGS) entry which is preliminary data.</text>
</comment>
<evidence type="ECO:0000259" key="16">
    <source>
        <dbReference type="PROSITE" id="PS51747"/>
    </source>
</evidence>
<dbReference type="EMBL" id="BMXI01000005">
    <property type="protein sequence ID" value="GHC49924.1"/>
    <property type="molecule type" value="Genomic_DNA"/>
</dbReference>
<organism evidence="17 18">
    <name type="scientific">Roseibacillus persicicus</name>
    <dbReference type="NCBI Taxonomy" id="454148"/>
    <lineage>
        <taxon>Bacteria</taxon>
        <taxon>Pseudomonadati</taxon>
        <taxon>Verrucomicrobiota</taxon>
        <taxon>Verrucomicrobiia</taxon>
        <taxon>Verrucomicrobiales</taxon>
        <taxon>Verrucomicrobiaceae</taxon>
        <taxon>Roseibacillus</taxon>
    </lineage>
</organism>
<dbReference type="SUPFAM" id="SSF53927">
    <property type="entry name" value="Cytidine deaminase-like"/>
    <property type="match status" value="1"/>
</dbReference>
<comment type="catalytic activity">
    <reaction evidence="11 15">
        <text>cytidine + H2O + H(+) = uridine + NH4(+)</text>
        <dbReference type="Rhea" id="RHEA:16069"/>
        <dbReference type="ChEBI" id="CHEBI:15377"/>
        <dbReference type="ChEBI" id="CHEBI:15378"/>
        <dbReference type="ChEBI" id="CHEBI:16704"/>
        <dbReference type="ChEBI" id="CHEBI:17562"/>
        <dbReference type="ChEBI" id="CHEBI:28938"/>
        <dbReference type="EC" id="3.5.4.5"/>
    </reaction>
</comment>
<dbReference type="PANTHER" id="PTHR11644:SF2">
    <property type="entry name" value="CYTIDINE DEAMINASE"/>
    <property type="match status" value="1"/>
</dbReference>
<feature type="active site" description="Proton donor" evidence="12">
    <location>
        <position position="63"/>
    </location>
</feature>
<dbReference type="PROSITE" id="PS51747">
    <property type="entry name" value="CYT_DCMP_DEAMINASES_2"/>
    <property type="match status" value="1"/>
</dbReference>
<keyword evidence="6 14" id="KW-0479">Metal-binding</keyword>
<evidence type="ECO:0000256" key="8">
    <source>
        <dbReference type="ARBA" id="ARBA00022833"/>
    </source>
</evidence>
<dbReference type="NCBIfam" id="NF004064">
    <property type="entry name" value="PRK05578.1"/>
    <property type="match status" value="1"/>
</dbReference>
<dbReference type="InterPro" id="IPR016193">
    <property type="entry name" value="Cytidine_deaminase-like"/>
</dbReference>
<feature type="binding site" evidence="14">
    <location>
        <position position="97"/>
    </location>
    <ligand>
        <name>Zn(2+)</name>
        <dbReference type="ChEBI" id="CHEBI:29105"/>
        <note>catalytic</note>
    </ligand>
</feature>
<accession>A0A918WIV8</accession>
<evidence type="ECO:0000313" key="17">
    <source>
        <dbReference type="EMBL" id="GHC49924.1"/>
    </source>
</evidence>
<protein>
    <recommendedName>
        <fullName evidence="5 15">Cytidine deaminase</fullName>
        <ecNumber evidence="4 15">3.5.4.5</ecNumber>
    </recommendedName>
    <alternativeName>
        <fullName evidence="9 15">Cytidine aminohydrolase</fullName>
    </alternativeName>
</protein>
<dbReference type="InterPro" id="IPR002125">
    <property type="entry name" value="CMP_dCMP_dom"/>
</dbReference>
<dbReference type="AlphaFoldDB" id="A0A918WIV8"/>
<evidence type="ECO:0000256" key="5">
    <source>
        <dbReference type="ARBA" id="ARBA00018266"/>
    </source>
</evidence>
<sequence>MPEVAVSPDSLSALAEAAIAIRPMAHAPYSNFFVGAAVLDEKGEIHTGVNVENAAYPNGICAETAAIAAMVASGARRIRAIAVVGGGEGLCTPCGGCRQRIREFSIAETPIAIAGPEGIRKLMTLGELLPESFGPENLS</sequence>
<dbReference type="GO" id="GO:0042802">
    <property type="term" value="F:identical protein binding"/>
    <property type="evidence" value="ECO:0007669"/>
    <property type="project" value="UniProtKB-ARBA"/>
</dbReference>
<dbReference type="GO" id="GO:0072527">
    <property type="term" value="P:pyrimidine-containing compound metabolic process"/>
    <property type="evidence" value="ECO:0007669"/>
    <property type="project" value="UniProtKB-ARBA"/>
</dbReference>
<evidence type="ECO:0000256" key="1">
    <source>
        <dbReference type="ARBA" id="ARBA00001947"/>
    </source>
</evidence>
<evidence type="ECO:0000256" key="15">
    <source>
        <dbReference type="RuleBase" id="RU364006"/>
    </source>
</evidence>
<dbReference type="CDD" id="cd01283">
    <property type="entry name" value="cytidine_deaminase"/>
    <property type="match status" value="1"/>
</dbReference>
<evidence type="ECO:0000256" key="10">
    <source>
        <dbReference type="ARBA" id="ARBA00049252"/>
    </source>
</evidence>
<keyword evidence="8 14" id="KW-0862">Zinc</keyword>
<proteinExistence type="inferred from homology"/>
<evidence type="ECO:0000256" key="7">
    <source>
        <dbReference type="ARBA" id="ARBA00022801"/>
    </source>
</evidence>
<feature type="binding site" evidence="14">
    <location>
        <position position="94"/>
    </location>
    <ligand>
        <name>Zn(2+)</name>
        <dbReference type="ChEBI" id="CHEBI:29105"/>
        <note>catalytic</note>
    </ligand>
</feature>
<evidence type="ECO:0000256" key="12">
    <source>
        <dbReference type="PIRSR" id="PIRSR606262-1"/>
    </source>
</evidence>
<dbReference type="PANTHER" id="PTHR11644">
    <property type="entry name" value="CYTIDINE DEAMINASE"/>
    <property type="match status" value="1"/>
</dbReference>
<keyword evidence="7 15" id="KW-0378">Hydrolase</keyword>
<comment type="catalytic activity">
    <reaction evidence="10 15">
        <text>2'-deoxycytidine + H2O + H(+) = 2'-deoxyuridine + NH4(+)</text>
        <dbReference type="Rhea" id="RHEA:13433"/>
        <dbReference type="ChEBI" id="CHEBI:15377"/>
        <dbReference type="ChEBI" id="CHEBI:15378"/>
        <dbReference type="ChEBI" id="CHEBI:15698"/>
        <dbReference type="ChEBI" id="CHEBI:16450"/>
        <dbReference type="ChEBI" id="CHEBI:28938"/>
        <dbReference type="EC" id="3.5.4.5"/>
    </reaction>
</comment>
<evidence type="ECO:0000256" key="2">
    <source>
        <dbReference type="ARBA" id="ARBA00003949"/>
    </source>
</evidence>
<reference evidence="17" key="1">
    <citation type="journal article" date="2014" name="Int. J. Syst. Evol. Microbiol.">
        <title>Complete genome sequence of Corynebacterium casei LMG S-19264T (=DSM 44701T), isolated from a smear-ripened cheese.</title>
        <authorList>
            <consortium name="US DOE Joint Genome Institute (JGI-PGF)"/>
            <person name="Walter F."/>
            <person name="Albersmeier A."/>
            <person name="Kalinowski J."/>
            <person name="Ruckert C."/>
        </authorList>
    </citation>
    <scope>NUCLEOTIDE SEQUENCE</scope>
    <source>
        <strain evidence="17">KCTC 12988</strain>
    </source>
</reference>
<dbReference type="NCBIfam" id="TIGR01354">
    <property type="entry name" value="cyt_deam_tetra"/>
    <property type="match status" value="1"/>
</dbReference>
<comment type="similarity">
    <text evidence="3 15">Belongs to the cytidine and deoxycytidylate deaminase family.</text>
</comment>